<evidence type="ECO:0000256" key="3">
    <source>
        <dbReference type="ARBA" id="ARBA00011019"/>
    </source>
</evidence>
<dbReference type="WBParaSite" id="Csp11.Scaffold629.g10202.t1">
    <property type="protein sequence ID" value="Csp11.Scaffold629.g10202.t1"/>
    <property type="gene ID" value="Csp11.Scaffold629.g10202"/>
</dbReference>
<dbReference type="SUPFAM" id="SSF140984">
    <property type="entry name" value="PTPA-like"/>
    <property type="match status" value="1"/>
</dbReference>
<dbReference type="CDD" id="cd04087">
    <property type="entry name" value="PTPA"/>
    <property type="match status" value="1"/>
</dbReference>
<keyword evidence="5 10" id="KW-0963">Cytoplasm</keyword>
<evidence type="ECO:0000313" key="12">
    <source>
        <dbReference type="Proteomes" id="UP000095282"/>
    </source>
</evidence>
<dbReference type="PIRSF" id="PIRSF016325">
    <property type="entry name" value="Phstyr_phstse_ac"/>
    <property type="match status" value="1"/>
</dbReference>
<dbReference type="GO" id="GO:0003755">
    <property type="term" value="F:peptidyl-prolyl cis-trans isomerase activity"/>
    <property type="evidence" value="ECO:0007669"/>
    <property type="project" value="UniProtKB-KW"/>
</dbReference>
<evidence type="ECO:0000256" key="7">
    <source>
        <dbReference type="ARBA" id="ARBA00023235"/>
    </source>
</evidence>
<dbReference type="GO" id="GO:0000159">
    <property type="term" value="C:protein phosphatase type 2A complex"/>
    <property type="evidence" value="ECO:0007669"/>
    <property type="project" value="TreeGrafter"/>
</dbReference>
<dbReference type="PANTHER" id="PTHR10012">
    <property type="entry name" value="SERINE/THREONINE-PROTEIN PHOSPHATASE 2A REGULATORY SUBUNIT B"/>
    <property type="match status" value="1"/>
</dbReference>
<dbReference type="PANTHER" id="PTHR10012:SF0">
    <property type="entry name" value="SERINE_THREONINE-PROTEIN PHOSPHATASE 2A ACTIVATOR"/>
    <property type="match status" value="1"/>
</dbReference>
<dbReference type="STRING" id="1561998.A0A1I7TNI7"/>
<feature type="region of interest" description="Disordered" evidence="11">
    <location>
        <begin position="365"/>
        <end position="384"/>
    </location>
</feature>
<accession>A0A1I7TNI7</accession>
<evidence type="ECO:0000256" key="1">
    <source>
        <dbReference type="ARBA" id="ARBA00000971"/>
    </source>
</evidence>
<evidence type="ECO:0000256" key="5">
    <source>
        <dbReference type="ARBA" id="ARBA00022490"/>
    </source>
</evidence>
<keyword evidence="7 10" id="KW-0413">Isomerase</keyword>
<dbReference type="EC" id="5.2.1.8" evidence="4 10"/>
<proteinExistence type="inferred from homology"/>
<dbReference type="FunFam" id="1.20.120.1150:FF:000002">
    <property type="entry name" value="Serine/threonine-protein phosphatase 2A activator"/>
    <property type="match status" value="1"/>
</dbReference>
<dbReference type="Pfam" id="PF03095">
    <property type="entry name" value="PTPA"/>
    <property type="match status" value="1"/>
</dbReference>
<sequence length="384" mass="43848">MTETAYVVPEKMIKNVFDLNPWYFSKAYEEYLNFLHRLNDSVVGVHTTADMRCSELVIDFIDMLDSLEKWIDEIPLEEVSEQRFGNKAFRHFYERLCKEAPRLLGHVIPTKVHDALVELVPYFTESFGNATRIDYGSGHEANFLILLFCLQKLGVFNECDNQVLVLRVFNKYLRVCRHLQTKFKMEPAGSRGVHAIDDFQFAPFIFGSAQLIGSKSLVPDSYLKRTVVETHAHTSLFLDCVNFINQTKTGPFHEHSNQLWNISAVPHWKKVNSGMFKMYEGEVLKKFPVVQHMMFGSLFSFERSENVKETSGEGHPTLHDPSMPPPCQMPTRAPAQHGMFAFQIPSVANTSTVHSAAVVESGDLRTLHSQKHPEEHCPPPMSEP</sequence>
<dbReference type="InterPro" id="IPR004327">
    <property type="entry name" value="Phstyr_phstse_ac"/>
</dbReference>
<keyword evidence="12" id="KW-1185">Reference proteome</keyword>
<evidence type="ECO:0000256" key="9">
    <source>
        <dbReference type="ARBA" id="ARBA00044820"/>
    </source>
</evidence>
<dbReference type="Proteomes" id="UP000095282">
    <property type="component" value="Unplaced"/>
</dbReference>
<dbReference type="GO" id="GO:0007052">
    <property type="term" value="P:mitotic spindle organization"/>
    <property type="evidence" value="ECO:0007669"/>
    <property type="project" value="TreeGrafter"/>
</dbReference>
<dbReference type="InterPro" id="IPR037218">
    <property type="entry name" value="PTPA_sf"/>
</dbReference>
<comment type="similarity">
    <text evidence="3 10">Belongs to the PTPA-type PPIase family.</text>
</comment>
<dbReference type="InterPro" id="IPR043170">
    <property type="entry name" value="PTPA_C_lid"/>
</dbReference>
<evidence type="ECO:0000256" key="10">
    <source>
        <dbReference type="RuleBase" id="RU361210"/>
    </source>
</evidence>
<evidence type="ECO:0000256" key="2">
    <source>
        <dbReference type="ARBA" id="ARBA00004496"/>
    </source>
</evidence>
<comment type="function">
    <text evidence="10">PPIases accelerate the folding of proteins. It catalyzes the cis-trans isomerization of proline imidic peptide bonds in oligopeptides.</text>
</comment>
<evidence type="ECO:0000256" key="6">
    <source>
        <dbReference type="ARBA" id="ARBA00023110"/>
    </source>
</evidence>
<name>A0A1I7TNI7_9PELO</name>
<evidence type="ECO:0000313" key="13">
    <source>
        <dbReference type="WBParaSite" id="Csp11.Scaffold629.g10202.t1"/>
    </source>
</evidence>
<feature type="compositionally biased region" description="Basic and acidic residues" evidence="11">
    <location>
        <begin position="365"/>
        <end position="377"/>
    </location>
</feature>
<dbReference type="GO" id="GO:0005634">
    <property type="term" value="C:nucleus"/>
    <property type="evidence" value="ECO:0007669"/>
    <property type="project" value="TreeGrafter"/>
</dbReference>
<dbReference type="eggNOG" id="KOG2867">
    <property type="taxonomic scope" value="Eukaryota"/>
</dbReference>
<comment type="subcellular location">
    <subcellularLocation>
        <location evidence="2 10">Cytoplasm</location>
    </subcellularLocation>
</comment>
<reference evidence="13" key="1">
    <citation type="submission" date="2016-11" db="UniProtKB">
        <authorList>
            <consortium name="WormBaseParasite"/>
        </authorList>
    </citation>
    <scope>IDENTIFICATION</scope>
</reference>
<dbReference type="AlphaFoldDB" id="A0A1I7TNI7"/>
<dbReference type="GO" id="GO:0008160">
    <property type="term" value="F:protein tyrosine phosphatase activator activity"/>
    <property type="evidence" value="ECO:0007669"/>
    <property type="project" value="TreeGrafter"/>
</dbReference>
<evidence type="ECO:0000256" key="11">
    <source>
        <dbReference type="SAM" id="MobiDB-lite"/>
    </source>
</evidence>
<evidence type="ECO:0000256" key="4">
    <source>
        <dbReference type="ARBA" id="ARBA00013194"/>
    </source>
</evidence>
<dbReference type="Gene3D" id="1.20.120.1150">
    <property type="match status" value="1"/>
</dbReference>
<organism evidence="12 13">
    <name type="scientific">Caenorhabditis tropicalis</name>
    <dbReference type="NCBI Taxonomy" id="1561998"/>
    <lineage>
        <taxon>Eukaryota</taxon>
        <taxon>Metazoa</taxon>
        <taxon>Ecdysozoa</taxon>
        <taxon>Nematoda</taxon>
        <taxon>Chromadorea</taxon>
        <taxon>Rhabditida</taxon>
        <taxon>Rhabditina</taxon>
        <taxon>Rhabditomorpha</taxon>
        <taxon>Rhabditoidea</taxon>
        <taxon>Rhabditidae</taxon>
        <taxon>Peloderinae</taxon>
        <taxon>Caenorhabditis</taxon>
    </lineage>
</organism>
<protein>
    <recommendedName>
        <fullName evidence="8 10">Serine/threonine-protein phosphatase 2A activator</fullName>
        <ecNumber evidence="4 10">5.2.1.8</ecNumber>
    </recommendedName>
    <alternativeName>
        <fullName evidence="9 10">Phosphotyrosyl phosphatase activator</fullName>
    </alternativeName>
</protein>
<evidence type="ECO:0000256" key="8">
    <source>
        <dbReference type="ARBA" id="ARBA00044786"/>
    </source>
</evidence>
<keyword evidence="6 10" id="KW-0697">Rotamase</keyword>
<dbReference type="GO" id="GO:0005737">
    <property type="term" value="C:cytoplasm"/>
    <property type="evidence" value="ECO:0007669"/>
    <property type="project" value="UniProtKB-SubCell"/>
</dbReference>
<comment type="catalytic activity">
    <reaction evidence="1 10">
        <text>[protein]-peptidylproline (omega=180) = [protein]-peptidylproline (omega=0)</text>
        <dbReference type="Rhea" id="RHEA:16237"/>
        <dbReference type="Rhea" id="RHEA-COMP:10747"/>
        <dbReference type="Rhea" id="RHEA-COMP:10748"/>
        <dbReference type="ChEBI" id="CHEBI:83833"/>
        <dbReference type="ChEBI" id="CHEBI:83834"/>
        <dbReference type="EC" id="5.2.1.8"/>
    </reaction>
</comment>